<evidence type="ECO:0000313" key="4">
    <source>
        <dbReference type="Proteomes" id="UP000654370"/>
    </source>
</evidence>
<dbReference type="OrthoDB" id="5573160at2759"/>
<keyword evidence="4" id="KW-1185">Reference proteome</keyword>
<dbReference type="PANTHER" id="PTHR47718">
    <property type="entry name" value="OS01G0519700 PROTEIN"/>
    <property type="match status" value="1"/>
</dbReference>
<feature type="compositionally biased region" description="Low complexity" evidence="1">
    <location>
        <begin position="14"/>
        <end position="23"/>
    </location>
</feature>
<evidence type="ECO:0000313" key="3">
    <source>
        <dbReference type="EMBL" id="KAG2173303.1"/>
    </source>
</evidence>
<reference evidence="3" key="1">
    <citation type="submission" date="2020-12" db="EMBL/GenBank/DDBJ databases">
        <title>Metabolic potential, ecology and presence of endohyphal bacteria is reflected in genomic diversity of Mucoromycotina.</title>
        <authorList>
            <person name="Muszewska A."/>
            <person name="Okrasinska A."/>
            <person name="Steczkiewicz K."/>
            <person name="Drgas O."/>
            <person name="Orlowska M."/>
            <person name="Perlinska-Lenart U."/>
            <person name="Aleksandrzak-Piekarczyk T."/>
            <person name="Szatraj K."/>
            <person name="Zielenkiewicz U."/>
            <person name="Pilsyk S."/>
            <person name="Malc E."/>
            <person name="Mieczkowski P."/>
            <person name="Kruszewska J.S."/>
            <person name="Biernat P."/>
            <person name="Pawlowska J."/>
        </authorList>
    </citation>
    <scope>NUCLEOTIDE SEQUENCE</scope>
    <source>
        <strain evidence="3">WA0000067209</strain>
    </source>
</reference>
<feature type="domain" description="FAR1" evidence="2">
    <location>
        <begin position="80"/>
        <end position="162"/>
    </location>
</feature>
<dbReference type="Proteomes" id="UP000654370">
    <property type="component" value="Unassembled WGS sequence"/>
</dbReference>
<evidence type="ECO:0000259" key="2">
    <source>
        <dbReference type="Pfam" id="PF03101"/>
    </source>
</evidence>
<evidence type="ECO:0000256" key="1">
    <source>
        <dbReference type="SAM" id="MobiDB-lite"/>
    </source>
</evidence>
<organism evidence="3 4">
    <name type="scientific">Mortierella isabellina</name>
    <name type="common">Filamentous fungus</name>
    <name type="synonym">Umbelopsis isabellina</name>
    <dbReference type="NCBI Taxonomy" id="91625"/>
    <lineage>
        <taxon>Eukaryota</taxon>
        <taxon>Fungi</taxon>
        <taxon>Fungi incertae sedis</taxon>
        <taxon>Mucoromycota</taxon>
        <taxon>Mucoromycotina</taxon>
        <taxon>Umbelopsidomycetes</taxon>
        <taxon>Umbelopsidales</taxon>
        <taxon>Umbelopsidaceae</taxon>
        <taxon>Umbelopsis</taxon>
    </lineage>
</organism>
<feature type="compositionally biased region" description="Polar residues" evidence="1">
    <location>
        <begin position="280"/>
        <end position="305"/>
    </location>
</feature>
<sequence length="563" mass="63669">MSTMPNLDVMNAHSQSSASQAISNTGDWKPPPVKMIECIQLHKNCCVTDLNNQGHMDSFYTRLLKLSFPDSITAIEYCRELSSQYGFTVKQEASSNRNIYVYCSREGVPDSQRNPKPSPQRKRPSKRCDCRWRIVLFENDQERWEFRKSVNAASSEHNHEMMHPDDMVKSWPKEVTDMIVDLARKRWATHEIRSFVQSEFQGIIWNERRFYNRLSEERKKIKHRETVERVFRLTNLTTRLCTVAAASDEWTAHAEQELVKLFSACCQFAHVMPESIPSPVETSSLPDDATTDGSLSLSPPSQTMNDMRAQTPLISSYNDSDESMIMSPTKRRRVLAIVPPNNSQQSSKESVRGSQVVSIPAYTIHVKSQAIRTSSTIDTAGRRTHHSKSPSNALYTPESPASTTSMHHAPSQQQFVSPTTPTSIHSQGTSRTDVPMQMHGQYNLYQQSYDNNFQLTSPMPGYMPFQSYNTIQQPSAGSGNFGMMEDGMIIPQRTRSVPPQHNQTPTTSNASVGRDNHIVDYRSFPMQGNGEHLRLKHEPDMDIGSSMQQNQDILPAVGQSASQ</sequence>
<feature type="compositionally biased region" description="Polar residues" evidence="1">
    <location>
        <begin position="495"/>
        <end position="511"/>
    </location>
</feature>
<dbReference type="EMBL" id="JAEPQZ010000015">
    <property type="protein sequence ID" value="KAG2173303.1"/>
    <property type="molecule type" value="Genomic_DNA"/>
</dbReference>
<feature type="region of interest" description="Disordered" evidence="1">
    <location>
        <begin position="495"/>
        <end position="515"/>
    </location>
</feature>
<name>A0A8H7UAZ8_MORIS</name>
<dbReference type="Pfam" id="PF03101">
    <property type="entry name" value="FAR1"/>
    <property type="match status" value="1"/>
</dbReference>
<dbReference type="InterPro" id="IPR004330">
    <property type="entry name" value="FAR1_DNA_bnd_dom"/>
</dbReference>
<feature type="region of interest" description="Disordered" evidence="1">
    <location>
        <begin position="371"/>
        <end position="434"/>
    </location>
</feature>
<protein>
    <recommendedName>
        <fullName evidence="2">FAR1 domain-containing protein</fullName>
    </recommendedName>
</protein>
<comment type="caution">
    <text evidence="3">The sequence shown here is derived from an EMBL/GenBank/DDBJ whole genome shotgun (WGS) entry which is preliminary data.</text>
</comment>
<gene>
    <name evidence="3" type="ORF">INT43_004677</name>
</gene>
<feature type="region of interest" description="Disordered" evidence="1">
    <location>
        <begin position="1"/>
        <end position="26"/>
    </location>
</feature>
<accession>A0A8H7UAZ8</accession>
<feature type="region of interest" description="Disordered" evidence="1">
    <location>
        <begin position="278"/>
        <end position="306"/>
    </location>
</feature>
<feature type="compositionally biased region" description="Polar residues" evidence="1">
    <location>
        <begin position="389"/>
        <end position="432"/>
    </location>
</feature>
<dbReference type="AlphaFoldDB" id="A0A8H7UAZ8"/>
<proteinExistence type="predicted"/>
<feature type="non-terminal residue" evidence="3">
    <location>
        <position position="1"/>
    </location>
</feature>